<evidence type="ECO:0000256" key="1">
    <source>
        <dbReference type="SAM" id="SignalP"/>
    </source>
</evidence>
<reference evidence="2 3" key="1">
    <citation type="submission" date="2016-12" db="EMBL/GenBank/DDBJ databases">
        <authorList>
            <person name="Song W.-J."/>
            <person name="Kurnit D.M."/>
        </authorList>
    </citation>
    <scope>NUCLEOTIDE SEQUENCE [LARGE SCALE GENOMIC DNA]</scope>
    <source>
        <strain evidence="2 3">IMCC3135</strain>
    </source>
</reference>
<evidence type="ECO:0008006" key="4">
    <source>
        <dbReference type="Google" id="ProtNLM"/>
    </source>
</evidence>
<dbReference type="EMBL" id="CP018632">
    <property type="protein sequence ID" value="ASJ71909.1"/>
    <property type="molecule type" value="Genomic_DNA"/>
</dbReference>
<proteinExistence type="predicted"/>
<keyword evidence="1" id="KW-0732">Signal</keyword>
<keyword evidence="3" id="KW-1185">Reference proteome</keyword>
<dbReference type="Gene3D" id="3.40.190.10">
    <property type="entry name" value="Periplasmic binding protein-like II"/>
    <property type="match status" value="2"/>
</dbReference>
<sequence length="282" mass="30896">MNRLVRVKNALISTVMAAVVMSSGMSFAQERYIISVVPQLPQAVLHDDWQPLLEYLNDKLGVEIELSLQDSIPLFEIDFLEANPDFVFLNPYHEVMAHKAHGYEPILSDSSRQLKGILVVPVASEIESVADLDGATIAFPAPNAFGASLYMRALLANEIGIDITASYVGTHANSYRHALLGEAAAGGGVNNTLLKEAEGFQAALRVIYETPGVTPHPLAVHPRVPAEIRDGVVDAVLELRETEAGREMLKAVQLAEPMRVTYKDHYQILEDLQLENFVVVAD</sequence>
<dbReference type="Pfam" id="PF12974">
    <property type="entry name" value="Phosphonate-bd"/>
    <property type="match status" value="1"/>
</dbReference>
<accession>A0A2Z2NL81</accession>
<dbReference type="OrthoDB" id="5343002at2"/>
<name>A0A2Z2NL81_9GAMM</name>
<dbReference type="KEGG" id="gai:IMCC3135_09060"/>
<dbReference type="AlphaFoldDB" id="A0A2Z2NL81"/>
<dbReference type="PANTHER" id="PTHR35841:SF1">
    <property type="entry name" value="PHOSPHONATES-BINDING PERIPLASMIC PROTEIN"/>
    <property type="match status" value="1"/>
</dbReference>
<dbReference type="RefSeq" id="WP_088917282.1">
    <property type="nucleotide sequence ID" value="NZ_CP018632.1"/>
</dbReference>
<gene>
    <name evidence="2" type="ORF">IMCC3135_09060</name>
</gene>
<evidence type="ECO:0000313" key="3">
    <source>
        <dbReference type="Proteomes" id="UP000250079"/>
    </source>
</evidence>
<dbReference type="Proteomes" id="UP000250079">
    <property type="component" value="Chromosome"/>
</dbReference>
<dbReference type="PANTHER" id="PTHR35841">
    <property type="entry name" value="PHOSPHONATES-BINDING PERIPLASMIC PROTEIN"/>
    <property type="match status" value="1"/>
</dbReference>
<feature type="signal peptide" evidence="1">
    <location>
        <begin position="1"/>
        <end position="28"/>
    </location>
</feature>
<evidence type="ECO:0000313" key="2">
    <source>
        <dbReference type="EMBL" id="ASJ71909.1"/>
    </source>
</evidence>
<organism evidence="2 3">
    <name type="scientific">Granulosicoccus antarcticus IMCC3135</name>
    <dbReference type="NCBI Taxonomy" id="1192854"/>
    <lineage>
        <taxon>Bacteria</taxon>
        <taxon>Pseudomonadati</taxon>
        <taxon>Pseudomonadota</taxon>
        <taxon>Gammaproteobacteria</taxon>
        <taxon>Chromatiales</taxon>
        <taxon>Granulosicoccaceae</taxon>
        <taxon>Granulosicoccus</taxon>
    </lineage>
</organism>
<protein>
    <recommendedName>
        <fullName evidence="4">Phosphate-import protein PhnD</fullName>
    </recommendedName>
</protein>
<feature type="chain" id="PRO_5016362180" description="Phosphate-import protein PhnD" evidence="1">
    <location>
        <begin position="29"/>
        <end position="282"/>
    </location>
</feature>
<dbReference type="SUPFAM" id="SSF53850">
    <property type="entry name" value="Periplasmic binding protein-like II"/>
    <property type="match status" value="1"/>
</dbReference>